<evidence type="ECO:0000313" key="3">
    <source>
        <dbReference type="Proteomes" id="UP000319722"/>
    </source>
</evidence>
<dbReference type="Gene3D" id="3.30.110.170">
    <property type="entry name" value="Protein of unknown function (DUF541), domain 1"/>
    <property type="match status" value="1"/>
</dbReference>
<protein>
    <submittedName>
        <fullName evidence="2">Putative secreted protein</fullName>
    </submittedName>
</protein>
<organism evidence="2 3">
    <name type="scientific">Variovorax beijingensis</name>
    <dbReference type="NCBI Taxonomy" id="2496117"/>
    <lineage>
        <taxon>Bacteria</taxon>
        <taxon>Pseudomonadati</taxon>
        <taxon>Pseudomonadota</taxon>
        <taxon>Betaproteobacteria</taxon>
        <taxon>Burkholderiales</taxon>
        <taxon>Comamonadaceae</taxon>
        <taxon>Variovorax</taxon>
    </lineage>
</organism>
<dbReference type="GO" id="GO:0006974">
    <property type="term" value="P:DNA damage response"/>
    <property type="evidence" value="ECO:0007669"/>
    <property type="project" value="TreeGrafter"/>
</dbReference>
<dbReference type="InterPro" id="IPR052022">
    <property type="entry name" value="26kDa_periplasmic_antigen"/>
</dbReference>
<feature type="signal peptide" evidence="1">
    <location>
        <begin position="1"/>
        <end position="24"/>
    </location>
</feature>
<name>A0A561BD26_9BURK</name>
<dbReference type="InterPro" id="IPR007497">
    <property type="entry name" value="SIMPL/DUF541"/>
</dbReference>
<keyword evidence="1" id="KW-0732">Signal</keyword>
<dbReference type="AlphaFoldDB" id="A0A561BD26"/>
<dbReference type="Gene3D" id="3.30.70.2970">
    <property type="entry name" value="Protein of unknown function (DUF541), domain 2"/>
    <property type="match status" value="1"/>
</dbReference>
<dbReference type="Pfam" id="PF04402">
    <property type="entry name" value="SIMPL"/>
    <property type="match status" value="1"/>
</dbReference>
<sequence>MKKISLIAAFAALAAAGAAGTAMAQNMVPPPQNVLQLTASGTVEVQQDMLSMTLTTTHDAADAATVQSQLKAAVDAALAEAKKNAQPGQLDVRTGNFSLSPRYTREGKINGWQGSAEMVLEGRDFARITQTAGRITTLNVGNVGFALSREQRAKSETEAQTIAIENFKQKATELAKGFGFGGYTLREVSVNANDSGPIRPRVMAAAAKSFSADAPVPVEAGKASVVVSVSGSVQLK</sequence>
<accession>A0A561BD26</accession>
<gene>
    <name evidence="2" type="ORF">FB547_11156</name>
</gene>
<comment type="caution">
    <text evidence="2">The sequence shown here is derived from an EMBL/GenBank/DDBJ whole genome shotgun (WGS) entry which is preliminary data.</text>
</comment>
<proteinExistence type="predicted"/>
<dbReference type="RefSeq" id="WP_145746567.1">
    <property type="nucleotide sequence ID" value="NZ_VIVL01000011.1"/>
</dbReference>
<dbReference type="PANTHER" id="PTHR34387">
    <property type="entry name" value="SLR1258 PROTEIN"/>
    <property type="match status" value="1"/>
</dbReference>
<evidence type="ECO:0000256" key="1">
    <source>
        <dbReference type="SAM" id="SignalP"/>
    </source>
</evidence>
<dbReference type="PANTHER" id="PTHR34387:SF1">
    <property type="entry name" value="PERIPLASMIC IMMUNOGENIC PROTEIN"/>
    <property type="match status" value="1"/>
</dbReference>
<evidence type="ECO:0000313" key="2">
    <source>
        <dbReference type="EMBL" id="TWD76708.1"/>
    </source>
</evidence>
<feature type="chain" id="PRO_5021999404" evidence="1">
    <location>
        <begin position="25"/>
        <end position="236"/>
    </location>
</feature>
<dbReference type="Proteomes" id="UP000319722">
    <property type="component" value="Unassembled WGS sequence"/>
</dbReference>
<dbReference type="EMBL" id="VIVL01000011">
    <property type="protein sequence ID" value="TWD76708.1"/>
    <property type="molecule type" value="Genomic_DNA"/>
</dbReference>
<dbReference type="OrthoDB" id="7062395at2"/>
<reference evidence="2 3" key="1">
    <citation type="submission" date="2019-06" db="EMBL/GenBank/DDBJ databases">
        <title>Sorghum-associated microbial communities from plants grown in Nebraska, USA.</title>
        <authorList>
            <person name="Schachtman D."/>
        </authorList>
    </citation>
    <scope>NUCLEOTIDE SEQUENCE [LARGE SCALE GENOMIC DNA]</scope>
    <source>
        <strain evidence="2 3">T529</strain>
    </source>
</reference>